<reference evidence="3" key="1">
    <citation type="submission" date="2018-05" db="EMBL/GenBank/DDBJ databases">
        <authorList>
            <person name="Lanie J.A."/>
            <person name="Ng W.-L."/>
            <person name="Kazmierczak K.M."/>
            <person name="Andrzejewski T.M."/>
            <person name="Davidsen T.M."/>
            <person name="Wayne K.J."/>
            <person name="Tettelin H."/>
            <person name="Glass J.I."/>
            <person name="Rusch D."/>
            <person name="Podicherti R."/>
            <person name="Tsui H.-C.T."/>
            <person name="Winkler M.E."/>
        </authorList>
    </citation>
    <scope>NUCLEOTIDE SEQUENCE</scope>
</reference>
<dbReference type="PANTHER" id="PTHR35936:SF19">
    <property type="entry name" value="AMINO-ACID-BINDING PROTEIN YXEM-RELATED"/>
    <property type="match status" value="1"/>
</dbReference>
<accession>A0A382FNR3</accession>
<protein>
    <recommendedName>
        <fullName evidence="2">Solute-binding protein family 3/N-terminal domain-containing protein</fullName>
    </recommendedName>
</protein>
<feature type="non-terminal residue" evidence="3">
    <location>
        <position position="1"/>
    </location>
</feature>
<dbReference type="Pfam" id="PF00497">
    <property type="entry name" value="SBP_bac_3"/>
    <property type="match status" value="1"/>
</dbReference>
<gene>
    <name evidence="3" type="ORF">METZ01_LOCUS217620</name>
</gene>
<dbReference type="Gene3D" id="3.40.190.10">
    <property type="entry name" value="Periplasmic binding protein-like II"/>
    <property type="match status" value="2"/>
</dbReference>
<evidence type="ECO:0000256" key="1">
    <source>
        <dbReference type="ARBA" id="ARBA00022729"/>
    </source>
</evidence>
<organism evidence="3">
    <name type="scientific">marine metagenome</name>
    <dbReference type="NCBI Taxonomy" id="408172"/>
    <lineage>
        <taxon>unclassified sequences</taxon>
        <taxon>metagenomes</taxon>
        <taxon>ecological metagenomes</taxon>
    </lineage>
</organism>
<dbReference type="SMART" id="SM00062">
    <property type="entry name" value="PBPb"/>
    <property type="match status" value="1"/>
</dbReference>
<sequence length="162" mass="17715">ITKERQGRVLFVDGWLESGGRLVVHKDSDIKTLGDFEGKKMGVLVSSTWAELAKPLKPGETKYYPTESDAFLDVKNKKVDGTITDSIAAAWAMEKSGLPLRIVPGYLSRIQKGFAAKKDHPNLIKAINSALAEMVADGTYAKITSNLIGYSPTPENPTRSMF</sequence>
<keyword evidence="1" id="KW-0732">Signal</keyword>
<dbReference type="SUPFAM" id="SSF53850">
    <property type="entry name" value="Periplasmic binding protein-like II"/>
    <property type="match status" value="1"/>
</dbReference>
<dbReference type="PANTHER" id="PTHR35936">
    <property type="entry name" value="MEMBRANE-BOUND LYTIC MUREIN TRANSGLYCOSYLASE F"/>
    <property type="match status" value="1"/>
</dbReference>
<name>A0A382FNR3_9ZZZZ</name>
<dbReference type="AlphaFoldDB" id="A0A382FNR3"/>
<dbReference type="InterPro" id="IPR001638">
    <property type="entry name" value="Solute-binding_3/MltF_N"/>
</dbReference>
<evidence type="ECO:0000259" key="2">
    <source>
        <dbReference type="SMART" id="SM00062"/>
    </source>
</evidence>
<dbReference type="EMBL" id="UINC01051061">
    <property type="protein sequence ID" value="SVB64766.1"/>
    <property type="molecule type" value="Genomic_DNA"/>
</dbReference>
<feature type="domain" description="Solute-binding protein family 3/N-terminal" evidence="2">
    <location>
        <begin position="1"/>
        <end position="151"/>
    </location>
</feature>
<evidence type="ECO:0000313" key="3">
    <source>
        <dbReference type="EMBL" id="SVB64766.1"/>
    </source>
</evidence>
<proteinExistence type="predicted"/>